<protein>
    <submittedName>
        <fullName evidence="1">Uncharacterized protein</fullName>
    </submittedName>
</protein>
<dbReference type="AlphaFoldDB" id="A0AAI9X294"/>
<organism evidence="1 2">
    <name type="scientific">Penicillium thymicola</name>
    <dbReference type="NCBI Taxonomy" id="293382"/>
    <lineage>
        <taxon>Eukaryota</taxon>
        <taxon>Fungi</taxon>
        <taxon>Dikarya</taxon>
        <taxon>Ascomycota</taxon>
        <taxon>Pezizomycotina</taxon>
        <taxon>Eurotiomycetes</taxon>
        <taxon>Eurotiomycetidae</taxon>
        <taxon>Eurotiales</taxon>
        <taxon>Aspergillaceae</taxon>
        <taxon>Penicillium</taxon>
    </lineage>
</organism>
<dbReference type="Proteomes" id="UP001227192">
    <property type="component" value="Unassembled WGS sequence"/>
</dbReference>
<keyword evidence="2" id="KW-1185">Reference proteome</keyword>
<dbReference type="EMBL" id="LACB01000827">
    <property type="protein sequence ID" value="KAJ9481301.1"/>
    <property type="molecule type" value="Genomic_DNA"/>
</dbReference>
<gene>
    <name evidence="1" type="ORF">VN97_g12184</name>
</gene>
<reference evidence="1" key="1">
    <citation type="submission" date="2015-06" db="EMBL/GenBank/DDBJ databases">
        <authorList>
            <person name="Nguyen H."/>
        </authorList>
    </citation>
    <scope>NUCLEOTIDE SEQUENCE</scope>
    <source>
        <strain evidence="1">DAOM 180753</strain>
    </source>
</reference>
<evidence type="ECO:0000313" key="1">
    <source>
        <dbReference type="EMBL" id="KAJ9481301.1"/>
    </source>
</evidence>
<name>A0AAI9X294_PENTH</name>
<evidence type="ECO:0000313" key="2">
    <source>
        <dbReference type="Proteomes" id="UP001227192"/>
    </source>
</evidence>
<proteinExistence type="predicted"/>
<reference evidence="1" key="2">
    <citation type="journal article" date="2016" name="Fungal Biol.">
        <title>Ochratoxin A production by Penicillium thymicola.</title>
        <authorList>
            <person name="Nguyen H.D.T."/>
            <person name="McMullin D.R."/>
            <person name="Ponomareva E."/>
            <person name="Riley R."/>
            <person name="Pomraning K.R."/>
            <person name="Baker S.E."/>
            <person name="Seifert K.A."/>
        </authorList>
    </citation>
    <scope>NUCLEOTIDE SEQUENCE</scope>
    <source>
        <strain evidence="1">DAOM 180753</strain>
    </source>
</reference>
<feature type="non-terminal residue" evidence="1">
    <location>
        <position position="77"/>
    </location>
</feature>
<sequence>MFGVSLNGDRAGQVIGWIEISFTTCTRRFFLEPSFKTHYAYYSYSIPDPVPWQYSNTIGKNTLGFEIGFHIQQAQYL</sequence>
<comment type="caution">
    <text evidence="1">The sequence shown here is derived from an EMBL/GenBank/DDBJ whole genome shotgun (WGS) entry which is preliminary data.</text>
</comment>
<accession>A0AAI9X294</accession>